<dbReference type="RefSeq" id="WP_099873233.1">
    <property type="nucleotide sequence ID" value="NZ_CP024608.1"/>
</dbReference>
<reference evidence="1" key="1">
    <citation type="submission" date="2017-10" db="EMBL/GenBank/DDBJ databases">
        <title>Massilia psychrophilum sp. nov., a novel purple-pigmented bacterium isolated from Tianshan glacier, Xinjiang Municipality, China.</title>
        <authorList>
            <person name="Wang H."/>
        </authorList>
    </citation>
    <scope>NUCLEOTIDE SEQUENCE [LARGE SCALE GENOMIC DNA]</scope>
    <source>
        <strain evidence="1">B2</strain>
    </source>
</reference>
<sequence length="165" mass="18681">MQTLIQIIETWWTGASRGAPGSVLRNAVPERVSIPDCSLSDPVLLHLVRSYESRQFAIDHGTEVVRFAQQHSEAFPLTIEHTAAGVHVAFLGYHARRRPAKAVSDVLLEPNCWVRIIGNYRVAQECGWVYRKVVFNIFHGPALRANELMASKPPVARIDHQRHLW</sequence>
<dbReference type="Proteomes" id="UP000229897">
    <property type="component" value="Chromosome"/>
</dbReference>
<evidence type="ECO:0000313" key="1">
    <source>
        <dbReference type="EMBL" id="ATQ73367.1"/>
    </source>
</evidence>
<name>A0A2D2DEF6_9BURK</name>
<dbReference type="KEGG" id="mass:CR152_01725"/>
<evidence type="ECO:0000313" key="2">
    <source>
        <dbReference type="Proteomes" id="UP000229897"/>
    </source>
</evidence>
<dbReference type="EMBL" id="CP024608">
    <property type="protein sequence ID" value="ATQ73367.1"/>
    <property type="molecule type" value="Genomic_DNA"/>
</dbReference>
<organism evidence="1 2">
    <name type="scientific">Massilia violaceinigra</name>
    <dbReference type="NCBI Taxonomy" id="2045208"/>
    <lineage>
        <taxon>Bacteria</taxon>
        <taxon>Pseudomonadati</taxon>
        <taxon>Pseudomonadota</taxon>
        <taxon>Betaproteobacteria</taxon>
        <taxon>Burkholderiales</taxon>
        <taxon>Oxalobacteraceae</taxon>
        <taxon>Telluria group</taxon>
        <taxon>Massilia</taxon>
    </lineage>
</organism>
<gene>
    <name evidence="1" type="ORF">CR152_01725</name>
</gene>
<protein>
    <submittedName>
        <fullName evidence="1">Uncharacterized protein</fullName>
    </submittedName>
</protein>
<accession>A0A2D2DEF6</accession>
<keyword evidence="2" id="KW-1185">Reference proteome</keyword>
<dbReference type="OrthoDB" id="9154431at2"/>
<dbReference type="AlphaFoldDB" id="A0A2D2DEF6"/>
<proteinExistence type="predicted"/>